<dbReference type="GeneID" id="95517549"/>
<evidence type="ECO:0000259" key="1">
    <source>
        <dbReference type="Pfam" id="PF01636"/>
    </source>
</evidence>
<dbReference type="Gene3D" id="3.90.1200.10">
    <property type="match status" value="1"/>
</dbReference>
<reference evidence="2 3" key="1">
    <citation type="journal article" date="2018" name="Front. Microbiol.">
        <title>Genome Sequencing of Streptomyces atratus SCSIOZH16 and Activation Production of Nocardamine via Metabolic Engineering.</title>
        <authorList>
            <person name="Li Y."/>
            <person name="Zhang C."/>
            <person name="Liu C."/>
            <person name="Ju J."/>
            <person name="Ma J."/>
        </authorList>
    </citation>
    <scope>NUCLEOTIDE SEQUENCE [LARGE SCALE GENOMIC DNA]</scope>
    <source>
        <strain evidence="2 3">SCSIO_ZH16</strain>
    </source>
</reference>
<proteinExistence type="predicted"/>
<sequence length="291" mass="31951">MTTSPQNWTRAERLDADRVAEALHAEAGVRLVVEGPCPGGEVGAAYVRWPDGHRSVLKWRPDTQLKDLRAGPLAVCEVLRAQRYPCPSTELAVQVDHAVALVQECLPGTPVKCLDHHGLDQALALNESQAGLLAGRTDVPSMNLYLLDDGPGYCLHGPLRRHSRRSGALEHRVTSLGADLPHQLPGHDVVHHDFHHGNLLALDGSVTGVIDWDGAGRGDRRFDLVTLRFGLHANEQAPGVTSRLDEILDGLPDDVLRPSWAHMSLRMVDWAIRHFAPGDVEHWLDLAEQRA</sequence>
<dbReference type="InterPro" id="IPR011009">
    <property type="entry name" value="Kinase-like_dom_sf"/>
</dbReference>
<feature type="domain" description="Aminoglycoside phosphotransferase" evidence="1">
    <location>
        <begin position="46"/>
        <end position="228"/>
    </location>
</feature>
<dbReference type="KEGG" id="sata:C5746_03105"/>
<protein>
    <submittedName>
        <fullName evidence="2">Aminoglycoside phosphotransferase</fullName>
    </submittedName>
</protein>
<dbReference type="GO" id="GO:0016740">
    <property type="term" value="F:transferase activity"/>
    <property type="evidence" value="ECO:0007669"/>
    <property type="project" value="UniProtKB-KW"/>
</dbReference>
<dbReference type="Proteomes" id="UP000252698">
    <property type="component" value="Chromosome"/>
</dbReference>
<evidence type="ECO:0000313" key="3">
    <source>
        <dbReference type="Proteomes" id="UP000252698"/>
    </source>
</evidence>
<dbReference type="AlphaFoldDB" id="A0A2Z5J712"/>
<dbReference type="SUPFAM" id="SSF56112">
    <property type="entry name" value="Protein kinase-like (PK-like)"/>
    <property type="match status" value="1"/>
</dbReference>
<dbReference type="Pfam" id="PF01636">
    <property type="entry name" value="APH"/>
    <property type="match status" value="1"/>
</dbReference>
<dbReference type="InterPro" id="IPR002575">
    <property type="entry name" value="Aminoglycoside_PTrfase"/>
</dbReference>
<name>A0A2Z5J712_STRAR</name>
<gene>
    <name evidence="2" type="ORF">C5746_03105</name>
</gene>
<dbReference type="EMBL" id="CP027306">
    <property type="protein sequence ID" value="AXE76122.1"/>
    <property type="molecule type" value="Genomic_DNA"/>
</dbReference>
<evidence type="ECO:0000313" key="2">
    <source>
        <dbReference type="EMBL" id="AXE76122.1"/>
    </source>
</evidence>
<accession>A0A2Z5J712</accession>
<dbReference type="RefSeq" id="WP_114242786.1">
    <property type="nucleotide sequence ID" value="NZ_CP027306.1"/>
</dbReference>
<organism evidence="2 3">
    <name type="scientific">Streptomyces atratus</name>
    <dbReference type="NCBI Taxonomy" id="1893"/>
    <lineage>
        <taxon>Bacteria</taxon>
        <taxon>Bacillati</taxon>
        <taxon>Actinomycetota</taxon>
        <taxon>Actinomycetes</taxon>
        <taxon>Kitasatosporales</taxon>
        <taxon>Streptomycetaceae</taxon>
        <taxon>Streptomyces</taxon>
    </lineage>
</organism>
<keyword evidence="2" id="KW-0808">Transferase</keyword>